<feature type="domain" description="DHFR" evidence="10">
    <location>
        <begin position="1"/>
        <end position="160"/>
    </location>
</feature>
<dbReference type="GO" id="GO:0046452">
    <property type="term" value="P:dihydrofolate metabolic process"/>
    <property type="evidence" value="ECO:0007669"/>
    <property type="project" value="TreeGrafter"/>
</dbReference>
<evidence type="ECO:0000256" key="4">
    <source>
        <dbReference type="ARBA" id="ARBA00022563"/>
    </source>
</evidence>
<comment type="similarity">
    <text evidence="2 8 9">Belongs to the dihydrofolate reductase family.</text>
</comment>
<dbReference type="GO" id="GO:0046655">
    <property type="term" value="P:folic acid metabolic process"/>
    <property type="evidence" value="ECO:0007669"/>
    <property type="project" value="TreeGrafter"/>
</dbReference>
<dbReference type="PROSITE" id="PS00075">
    <property type="entry name" value="DHFR_1"/>
    <property type="match status" value="1"/>
</dbReference>
<reference evidence="11 12" key="1">
    <citation type="submission" date="2016-10" db="EMBL/GenBank/DDBJ databases">
        <authorList>
            <person name="de Groot N.N."/>
        </authorList>
    </citation>
    <scope>NUCLEOTIDE SEQUENCE [LARGE SCALE GENOMIC DNA]</scope>
    <source>
        <strain evidence="11 12">CGMCC 1.3430</strain>
    </source>
</reference>
<comment type="function">
    <text evidence="7 8">Key enzyme in folate metabolism. Catalyzes an essential reaction for de novo glycine and purine synthesis, and for DNA precursor synthesis.</text>
</comment>
<evidence type="ECO:0000256" key="8">
    <source>
        <dbReference type="PIRNR" id="PIRNR000194"/>
    </source>
</evidence>
<keyword evidence="6 8" id="KW-0560">Oxidoreductase</keyword>
<dbReference type="GO" id="GO:0005829">
    <property type="term" value="C:cytosol"/>
    <property type="evidence" value="ECO:0007669"/>
    <property type="project" value="TreeGrafter"/>
</dbReference>
<dbReference type="InterPro" id="IPR001796">
    <property type="entry name" value="DHFR_dom"/>
</dbReference>
<dbReference type="RefSeq" id="WP_245785579.1">
    <property type="nucleotide sequence ID" value="NZ_FNRM01000001.1"/>
</dbReference>
<comment type="catalytic activity">
    <reaction evidence="8">
        <text>(6S)-5,6,7,8-tetrahydrofolate + NADP(+) = 7,8-dihydrofolate + NADPH + H(+)</text>
        <dbReference type="Rhea" id="RHEA:15009"/>
        <dbReference type="ChEBI" id="CHEBI:15378"/>
        <dbReference type="ChEBI" id="CHEBI:57451"/>
        <dbReference type="ChEBI" id="CHEBI:57453"/>
        <dbReference type="ChEBI" id="CHEBI:57783"/>
        <dbReference type="ChEBI" id="CHEBI:58349"/>
        <dbReference type="EC" id="1.5.1.3"/>
    </reaction>
</comment>
<keyword evidence="12" id="KW-1185">Reference proteome</keyword>
<dbReference type="SUPFAM" id="SSF53597">
    <property type="entry name" value="Dihydrofolate reductase-like"/>
    <property type="match status" value="1"/>
</dbReference>
<evidence type="ECO:0000256" key="3">
    <source>
        <dbReference type="ARBA" id="ARBA00012856"/>
    </source>
</evidence>
<evidence type="ECO:0000259" key="10">
    <source>
        <dbReference type="PROSITE" id="PS51330"/>
    </source>
</evidence>
<dbReference type="AlphaFoldDB" id="A0A1H3XZT4"/>
<dbReference type="PROSITE" id="PS51330">
    <property type="entry name" value="DHFR_2"/>
    <property type="match status" value="1"/>
</dbReference>
<dbReference type="GO" id="GO:0070401">
    <property type="term" value="F:NADP+ binding"/>
    <property type="evidence" value="ECO:0007669"/>
    <property type="project" value="UniProtKB-ARBA"/>
</dbReference>
<evidence type="ECO:0000256" key="7">
    <source>
        <dbReference type="ARBA" id="ARBA00025067"/>
    </source>
</evidence>
<protein>
    <recommendedName>
        <fullName evidence="3 8">Dihydrofolate reductase</fullName>
        <ecNumber evidence="3 8">1.5.1.3</ecNumber>
    </recommendedName>
</protein>
<sequence>MISMIAAMAHNRVIGLDNDMPWHMPADLQHFKRLTTGKTVLMGRKTYDSIGRALPNRRNLVISRQLAPESTDAEWFNSLDAALAATSADEEIMVMGGAEIYRQCLPKAERLYLTEIDAELPGDTWFPDYLAVASWQLLREEKHPADSKNPYAYQFITLQRVV</sequence>
<dbReference type="GO" id="GO:0046654">
    <property type="term" value="P:tetrahydrofolate biosynthetic process"/>
    <property type="evidence" value="ECO:0007669"/>
    <property type="project" value="UniProtKB-UniPathway"/>
</dbReference>
<dbReference type="GO" id="GO:0004146">
    <property type="term" value="F:dihydrofolate reductase activity"/>
    <property type="evidence" value="ECO:0007669"/>
    <property type="project" value="UniProtKB-EC"/>
</dbReference>
<evidence type="ECO:0000313" key="12">
    <source>
        <dbReference type="Proteomes" id="UP000198773"/>
    </source>
</evidence>
<dbReference type="PANTHER" id="PTHR48069:SF3">
    <property type="entry name" value="DIHYDROFOLATE REDUCTASE"/>
    <property type="match status" value="1"/>
</dbReference>
<accession>A0A1H3XZT4</accession>
<keyword evidence="5 8" id="KW-0521">NADP</keyword>
<gene>
    <name evidence="11" type="ORF">SAMN04488051_101445</name>
</gene>
<dbReference type="CDD" id="cd00209">
    <property type="entry name" value="DHFR"/>
    <property type="match status" value="1"/>
</dbReference>
<dbReference type="GO" id="GO:0006730">
    <property type="term" value="P:one-carbon metabolic process"/>
    <property type="evidence" value="ECO:0007669"/>
    <property type="project" value="UniProtKB-KW"/>
</dbReference>
<dbReference type="InterPro" id="IPR024072">
    <property type="entry name" value="DHFR-like_dom_sf"/>
</dbReference>
<proteinExistence type="inferred from homology"/>
<dbReference type="NCBIfam" id="NF008037">
    <property type="entry name" value="PRK10769.1"/>
    <property type="match status" value="1"/>
</dbReference>
<evidence type="ECO:0000256" key="9">
    <source>
        <dbReference type="RuleBase" id="RU004474"/>
    </source>
</evidence>
<dbReference type="UniPathway" id="UPA00077">
    <property type="reaction ID" value="UER00158"/>
</dbReference>
<dbReference type="InterPro" id="IPR017925">
    <property type="entry name" value="DHFR_CS"/>
</dbReference>
<dbReference type="Proteomes" id="UP000198773">
    <property type="component" value="Unassembled WGS sequence"/>
</dbReference>
<comment type="pathway">
    <text evidence="1 8">Cofactor biosynthesis; tetrahydrofolate biosynthesis; 5,6,7,8-tetrahydrofolate from 7,8-dihydrofolate: step 1/1.</text>
</comment>
<evidence type="ECO:0000256" key="2">
    <source>
        <dbReference type="ARBA" id="ARBA00009539"/>
    </source>
</evidence>
<organism evidence="11 12">
    <name type="scientific">Alkalimonas amylolytica</name>
    <dbReference type="NCBI Taxonomy" id="152573"/>
    <lineage>
        <taxon>Bacteria</taxon>
        <taxon>Pseudomonadati</taxon>
        <taxon>Pseudomonadota</taxon>
        <taxon>Gammaproteobacteria</taxon>
        <taxon>Alkalimonas</taxon>
    </lineage>
</organism>
<keyword evidence="4 8" id="KW-0554">One-carbon metabolism</keyword>
<dbReference type="PANTHER" id="PTHR48069">
    <property type="entry name" value="DIHYDROFOLATE REDUCTASE"/>
    <property type="match status" value="1"/>
</dbReference>
<dbReference type="PIRSF" id="PIRSF000194">
    <property type="entry name" value="DHFR"/>
    <property type="match status" value="1"/>
</dbReference>
<dbReference type="Gene3D" id="3.40.430.10">
    <property type="entry name" value="Dihydrofolate Reductase, subunit A"/>
    <property type="match status" value="1"/>
</dbReference>
<dbReference type="PRINTS" id="PR00070">
    <property type="entry name" value="DHFR"/>
</dbReference>
<dbReference type="InterPro" id="IPR012259">
    <property type="entry name" value="DHFR"/>
</dbReference>
<evidence type="ECO:0000256" key="6">
    <source>
        <dbReference type="ARBA" id="ARBA00023002"/>
    </source>
</evidence>
<name>A0A1H3XZT4_ALKAM</name>
<dbReference type="EMBL" id="FNRM01000001">
    <property type="protein sequence ID" value="SEA04072.1"/>
    <property type="molecule type" value="Genomic_DNA"/>
</dbReference>
<dbReference type="Pfam" id="PF00186">
    <property type="entry name" value="DHFR_1"/>
    <property type="match status" value="1"/>
</dbReference>
<dbReference type="STRING" id="152573.SAMN04488051_101445"/>
<dbReference type="FunFam" id="3.40.430.10:FF:000001">
    <property type="entry name" value="Dihydrofolate reductase"/>
    <property type="match status" value="1"/>
</dbReference>
<dbReference type="EC" id="1.5.1.3" evidence="3 8"/>
<evidence type="ECO:0000313" key="11">
    <source>
        <dbReference type="EMBL" id="SEA04072.1"/>
    </source>
</evidence>
<evidence type="ECO:0000256" key="1">
    <source>
        <dbReference type="ARBA" id="ARBA00004903"/>
    </source>
</evidence>
<evidence type="ECO:0000256" key="5">
    <source>
        <dbReference type="ARBA" id="ARBA00022857"/>
    </source>
</evidence>